<dbReference type="Proteomes" id="UP001500101">
    <property type="component" value="Unassembled WGS sequence"/>
</dbReference>
<dbReference type="Pfam" id="PF02026">
    <property type="entry name" value="RyR"/>
    <property type="match status" value="1"/>
</dbReference>
<keyword evidence="1" id="KW-0812">Transmembrane</keyword>
<keyword evidence="1" id="KW-0472">Membrane</keyword>
<sequence>MPWELILAKVFAIGILLFGAFKIIQKVFSEQYNLLVASFKNKHTVTIGISKKGRQLLHSLKDDQQEKAIVIERTAEHANINSVKKEGHLVLIGDAEEKNTLMEAGIKRAKRLIVFLENEQAVIEIMETTQEIYRKCKPEQLLKCYIHLRNPRLIDLMKNAGLRFEQSNMEMHFFNIQKMVARAFFAKLPLIFRDKDWNIQQLKKVIFLGYGEYAKALMIQTLRIFHLHEDEKLEILIYSDQADRDRNNFKEQFPKADHVYPIQFKEFKGSYQELLQENQLQQDNQESLFIVASDDDQSNLNHAIEILYKTKGFSSFPIFCLNTEGKGLRSLISQEEEMDRLYFFGNMEDTCHVEFITGEKQDILAQAIHDDYRKLLAGSSSESSSYTSDWLTLSEDAKDASRTQADHIIYKLLLTNRPLIDPKDEDLDFNTEELERLAIIEHNRWMAHRYMQGWDFAEQRDDLLKLHPSLIAWEDLSESERQKDRDTIIRLKTLFAALKK</sequence>
<evidence type="ECO:0000313" key="4">
    <source>
        <dbReference type="EMBL" id="GAA4138095.1"/>
    </source>
</evidence>
<dbReference type="InterPro" id="IPR036291">
    <property type="entry name" value="NAD(P)-bd_dom_sf"/>
</dbReference>
<evidence type="ECO:0000259" key="3">
    <source>
        <dbReference type="Pfam" id="PF02254"/>
    </source>
</evidence>
<evidence type="ECO:0000313" key="5">
    <source>
        <dbReference type="Proteomes" id="UP001500101"/>
    </source>
</evidence>
<dbReference type="InterPro" id="IPR003148">
    <property type="entry name" value="RCK_N"/>
</dbReference>
<evidence type="ECO:0000259" key="2">
    <source>
        <dbReference type="Pfam" id="PF02026"/>
    </source>
</evidence>
<reference evidence="5" key="1">
    <citation type="journal article" date="2019" name="Int. J. Syst. Evol. Microbiol.">
        <title>The Global Catalogue of Microorganisms (GCM) 10K type strain sequencing project: providing services to taxonomists for standard genome sequencing and annotation.</title>
        <authorList>
            <consortium name="The Broad Institute Genomics Platform"/>
            <consortium name="The Broad Institute Genome Sequencing Center for Infectious Disease"/>
            <person name="Wu L."/>
            <person name="Ma J."/>
        </authorList>
    </citation>
    <scope>NUCLEOTIDE SEQUENCE [LARGE SCALE GENOMIC DNA]</scope>
    <source>
        <strain evidence="5">JCM 16704</strain>
    </source>
</reference>
<dbReference type="PANTHER" id="PTHR43833">
    <property type="entry name" value="POTASSIUM CHANNEL PROTEIN 2-RELATED-RELATED"/>
    <property type="match status" value="1"/>
</dbReference>
<organism evidence="4 5">
    <name type="scientific">Sphingobacterium kyonggiense</name>
    <dbReference type="NCBI Taxonomy" id="714075"/>
    <lineage>
        <taxon>Bacteria</taxon>
        <taxon>Pseudomonadati</taxon>
        <taxon>Bacteroidota</taxon>
        <taxon>Sphingobacteriia</taxon>
        <taxon>Sphingobacteriales</taxon>
        <taxon>Sphingobacteriaceae</taxon>
        <taxon>Sphingobacterium</taxon>
    </lineage>
</organism>
<proteinExistence type="predicted"/>
<protein>
    <recommendedName>
        <fullName evidence="6">TrkA family protein</fullName>
    </recommendedName>
</protein>
<feature type="transmembrane region" description="Helical" evidence="1">
    <location>
        <begin position="6"/>
        <end position="24"/>
    </location>
</feature>
<comment type="caution">
    <text evidence="4">The sequence shown here is derived from an EMBL/GenBank/DDBJ whole genome shotgun (WGS) entry which is preliminary data.</text>
</comment>
<name>A0ABP7YLU2_9SPHI</name>
<dbReference type="SUPFAM" id="SSF51735">
    <property type="entry name" value="NAD(P)-binding Rossmann-fold domains"/>
    <property type="match status" value="1"/>
</dbReference>
<gene>
    <name evidence="4" type="ORF">GCM10022216_14930</name>
</gene>
<dbReference type="InterPro" id="IPR050721">
    <property type="entry name" value="Trk_Ktr_HKT_K-transport"/>
</dbReference>
<dbReference type="PANTHER" id="PTHR43833:SF11">
    <property type="entry name" value="VOLTAGE-GATED POTASSIUM CHANNEL KCH"/>
    <property type="match status" value="1"/>
</dbReference>
<dbReference type="Pfam" id="PF02254">
    <property type="entry name" value="TrkA_N"/>
    <property type="match status" value="1"/>
</dbReference>
<dbReference type="Gene3D" id="6.20.350.10">
    <property type="match status" value="1"/>
</dbReference>
<evidence type="ECO:0000256" key="1">
    <source>
        <dbReference type="SAM" id="Phobius"/>
    </source>
</evidence>
<keyword evidence="1" id="KW-1133">Transmembrane helix</keyword>
<keyword evidence="5" id="KW-1185">Reference proteome</keyword>
<accession>A0ABP7YLU2</accession>
<feature type="domain" description="RCK N-terminal" evidence="3">
    <location>
        <begin position="47"/>
        <end position="161"/>
    </location>
</feature>
<dbReference type="RefSeq" id="WP_344673997.1">
    <property type="nucleotide sequence ID" value="NZ_BAAAZI010000006.1"/>
</dbReference>
<dbReference type="InterPro" id="IPR003032">
    <property type="entry name" value="Ryanodine_rcpt"/>
</dbReference>
<evidence type="ECO:0008006" key="6">
    <source>
        <dbReference type="Google" id="ProtNLM"/>
    </source>
</evidence>
<feature type="domain" description="Ryanodine receptor Ryr" evidence="2">
    <location>
        <begin position="434"/>
        <end position="494"/>
    </location>
</feature>
<dbReference type="Gene3D" id="3.40.50.720">
    <property type="entry name" value="NAD(P)-binding Rossmann-like Domain"/>
    <property type="match status" value="1"/>
</dbReference>
<dbReference type="EMBL" id="BAAAZI010000006">
    <property type="protein sequence ID" value="GAA4138095.1"/>
    <property type="molecule type" value="Genomic_DNA"/>
</dbReference>